<proteinExistence type="predicted"/>
<comment type="caution">
    <text evidence="1">The sequence shown here is derived from an EMBL/GenBank/DDBJ whole genome shotgun (WGS) entry which is preliminary data.</text>
</comment>
<reference evidence="1 2" key="1">
    <citation type="submission" date="2022-08" db="EMBL/GenBank/DDBJ databases">
        <title>Paenibacillus endoradicis sp. nov., Paenibacillus radicibacter sp. nov and Paenibacillus pararadicis sp. nov., three cold-adapted plant growth-promoting bacteria isolated from root of Larix gmelinii in Great Khingan.</title>
        <authorList>
            <person name="Xue H."/>
        </authorList>
    </citation>
    <scope>NUCLEOTIDE SEQUENCE [LARGE SCALE GENOMIC DNA]</scope>
    <source>
        <strain evidence="1 2">N5-1-1-5</strain>
    </source>
</reference>
<dbReference type="RefSeq" id="WP_258214575.1">
    <property type="nucleotide sequence ID" value="NZ_JANQBD010000012.1"/>
</dbReference>
<protein>
    <recommendedName>
        <fullName evidence="3">DUF1450 domain-containing protein</fullName>
    </recommendedName>
</protein>
<keyword evidence="2" id="KW-1185">Reference proteome</keyword>
<organism evidence="1 2">
    <name type="scientific">Paenibacillus radicis</name>
    <name type="common">ex Xue et al. 2023</name>
    <dbReference type="NCBI Taxonomy" id="2972489"/>
    <lineage>
        <taxon>Bacteria</taxon>
        <taxon>Bacillati</taxon>
        <taxon>Bacillota</taxon>
        <taxon>Bacilli</taxon>
        <taxon>Bacillales</taxon>
        <taxon>Paenibacillaceae</taxon>
        <taxon>Paenibacillus</taxon>
    </lineage>
</organism>
<evidence type="ECO:0008006" key="3">
    <source>
        <dbReference type="Google" id="ProtNLM"/>
    </source>
</evidence>
<sequence>MNIRMCVSNLDLFAGESAKQAAEALLVGKCSGQEVEEVHCLGYCFWCPQSLMALVDGTLVRDYKNHK</sequence>
<gene>
    <name evidence="1" type="ORF">NV381_17475</name>
</gene>
<name>A0ABT1YIH9_9BACL</name>
<evidence type="ECO:0000313" key="1">
    <source>
        <dbReference type="EMBL" id="MCR8632995.1"/>
    </source>
</evidence>
<evidence type="ECO:0000313" key="2">
    <source>
        <dbReference type="Proteomes" id="UP001300012"/>
    </source>
</evidence>
<dbReference type="Proteomes" id="UP001300012">
    <property type="component" value="Unassembled WGS sequence"/>
</dbReference>
<dbReference type="EMBL" id="JANQBD010000012">
    <property type="protein sequence ID" value="MCR8632995.1"/>
    <property type="molecule type" value="Genomic_DNA"/>
</dbReference>
<accession>A0ABT1YIH9</accession>